<dbReference type="InterPro" id="IPR046529">
    <property type="entry name" value="DUF6594"/>
</dbReference>
<feature type="transmembrane region" description="Helical" evidence="2">
    <location>
        <begin position="659"/>
        <end position="680"/>
    </location>
</feature>
<feature type="domain" description="DUF6594" evidence="3">
    <location>
        <begin position="467"/>
        <end position="698"/>
    </location>
</feature>
<proteinExistence type="predicted"/>
<feature type="transmembrane region" description="Helical" evidence="2">
    <location>
        <begin position="686"/>
        <end position="708"/>
    </location>
</feature>
<name>A0AAE0WMM2_9PEZI</name>
<feature type="compositionally biased region" description="Low complexity" evidence="1">
    <location>
        <begin position="358"/>
        <end position="377"/>
    </location>
</feature>
<gene>
    <name evidence="4" type="ORF">LTR78_005613</name>
</gene>
<keyword evidence="2" id="KW-0472">Membrane</keyword>
<feature type="compositionally biased region" description="Basic and acidic residues" evidence="1">
    <location>
        <begin position="120"/>
        <end position="137"/>
    </location>
</feature>
<dbReference type="Pfam" id="PF20237">
    <property type="entry name" value="DUF6594"/>
    <property type="match status" value="1"/>
</dbReference>
<feature type="compositionally biased region" description="Low complexity" evidence="1">
    <location>
        <begin position="303"/>
        <end position="313"/>
    </location>
</feature>
<evidence type="ECO:0000313" key="4">
    <source>
        <dbReference type="EMBL" id="KAK3674527.1"/>
    </source>
</evidence>
<reference evidence="4" key="1">
    <citation type="submission" date="2023-07" db="EMBL/GenBank/DDBJ databases">
        <title>Black Yeasts Isolated from many extreme environments.</title>
        <authorList>
            <person name="Coleine C."/>
            <person name="Stajich J.E."/>
            <person name="Selbmann L."/>
        </authorList>
    </citation>
    <scope>NUCLEOTIDE SEQUENCE</scope>
    <source>
        <strain evidence="4">CCFEE 5485</strain>
    </source>
</reference>
<keyword evidence="2" id="KW-1133">Transmembrane helix</keyword>
<evidence type="ECO:0000313" key="5">
    <source>
        <dbReference type="Proteomes" id="UP001274830"/>
    </source>
</evidence>
<keyword evidence="2" id="KW-0812">Transmembrane</keyword>
<feature type="compositionally biased region" description="Low complexity" evidence="1">
    <location>
        <begin position="212"/>
        <end position="224"/>
    </location>
</feature>
<evidence type="ECO:0000259" key="3">
    <source>
        <dbReference type="Pfam" id="PF20237"/>
    </source>
</evidence>
<dbReference type="AlphaFoldDB" id="A0AAE0WMM2"/>
<evidence type="ECO:0000256" key="2">
    <source>
        <dbReference type="SAM" id="Phobius"/>
    </source>
</evidence>
<dbReference type="PANTHER" id="PTHR34502">
    <property type="entry name" value="DUF6594 DOMAIN-CONTAINING PROTEIN-RELATED"/>
    <property type="match status" value="1"/>
</dbReference>
<organism evidence="4 5">
    <name type="scientific">Recurvomyces mirabilis</name>
    <dbReference type="NCBI Taxonomy" id="574656"/>
    <lineage>
        <taxon>Eukaryota</taxon>
        <taxon>Fungi</taxon>
        <taxon>Dikarya</taxon>
        <taxon>Ascomycota</taxon>
        <taxon>Pezizomycotina</taxon>
        <taxon>Dothideomycetes</taxon>
        <taxon>Dothideomycetidae</taxon>
        <taxon>Mycosphaerellales</taxon>
        <taxon>Teratosphaeriaceae</taxon>
        <taxon>Recurvomyces</taxon>
    </lineage>
</organism>
<evidence type="ECO:0000256" key="1">
    <source>
        <dbReference type="SAM" id="MobiDB-lite"/>
    </source>
</evidence>
<feature type="compositionally biased region" description="Basic and acidic residues" evidence="1">
    <location>
        <begin position="289"/>
        <end position="298"/>
    </location>
</feature>
<feature type="compositionally biased region" description="Basic residues" evidence="1">
    <location>
        <begin position="62"/>
        <end position="78"/>
    </location>
</feature>
<protein>
    <recommendedName>
        <fullName evidence="3">DUF6594 domain-containing protein</fullName>
    </recommendedName>
</protein>
<dbReference type="EMBL" id="JAUTXT010000019">
    <property type="protein sequence ID" value="KAK3674527.1"/>
    <property type="molecule type" value="Genomic_DNA"/>
</dbReference>
<keyword evidence="5" id="KW-1185">Reference proteome</keyword>
<feature type="region of interest" description="Disordered" evidence="1">
    <location>
        <begin position="1"/>
        <end position="418"/>
    </location>
</feature>
<comment type="caution">
    <text evidence="4">The sequence shown here is derived from an EMBL/GenBank/DDBJ whole genome shotgun (WGS) entry which is preliminary data.</text>
</comment>
<dbReference type="PANTHER" id="PTHR34502:SF6">
    <property type="entry name" value="DUF6594 DOMAIN-CONTAINING PROTEIN"/>
    <property type="match status" value="1"/>
</dbReference>
<sequence>MSEPTSPSVPPKVIVSRPVDEAANKSAQRSGRRRNLGPSRMSEEQGRSSGSSEWIDVDDRPWRRKRSSRRTSSRRHEHSTRSTAGSGSESELARYFPSLSRILESGESTVRSRPGSRGLDTSRRSEKTAIRQHRYQDDATSTYRRPIRHRAGGVQRRLDHPFKVNPSLLSVLSSLTESTDKSSGSGSTITQRSYDRRGSDSSRTPVGMPRRSVSTSDVGSTVGTKPRPKSPNVFDYMVASTASDDHDNRSVISSSSSHYEPSIAGSSEAPDTPSTQSTFPSPTATRSHSVAELRRKYDPQYASSEVSSAMSEEQSPELPSRSMQAPSVSDVEEDDEEHSIAPTAPSELSFQSRERSVSRSSRGSRSSRRSASQMSQQDEARRQHMAHASQPYPQHYINPVYGQHRSFSSSSTHSAQHGYQMAMQRYQWPSPPAPPPHEATMNSHLESMEPPHAPDAPDLSQRTIAGYEKLALELATRDSSVEPLYRKFEYLNHRILLHLQDELAELEEHLRTLDEIIAQMHPPSPSEKTRTPASRRAETYNGTEIHLQRTNLLGRIFIKTEQYNRAMTAYTSLMKTSSQAEMEQVEAYTSWLKAHNPVHDSETRFLSHTVDLIAPTTPPSQPFSSAISLTPGALAAYIPITLMLPLLLFSLIPSLAGRLAVTALIAAGAFLVVGTTRIRGLLPPREWAVCGAVYALVMAAVAGCVPVYGA</sequence>
<dbReference type="Proteomes" id="UP001274830">
    <property type="component" value="Unassembled WGS sequence"/>
</dbReference>
<feature type="compositionally biased region" description="Low complexity" evidence="1">
    <location>
        <begin position="272"/>
        <end position="285"/>
    </location>
</feature>
<accession>A0AAE0WMM2</accession>
<feature type="compositionally biased region" description="Polar residues" evidence="1">
    <location>
        <begin position="181"/>
        <end position="191"/>
    </location>
</feature>